<dbReference type="AlphaFoldDB" id="A0A5B0E1W7"/>
<gene>
    <name evidence="6" type="ORF">FPY71_00940</name>
</gene>
<organism evidence="6 7">
    <name type="scientific">Aureimonas fodinaquatilis</name>
    <dbReference type="NCBI Taxonomy" id="2565783"/>
    <lineage>
        <taxon>Bacteria</taxon>
        <taxon>Pseudomonadati</taxon>
        <taxon>Pseudomonadota</taxon>
        <taxon>Alphaproteobacteria</taxon>
        <taxon>Hyphomicrobiales</taxon>
        <taxon>Aurantimonadaceae</taxon>
        <taxon>Aureimonas</taxon>
    </lineage>
</organism>
<keyword evidence="7" id="KW-1185">Reference proteome</keyword>
<keyword evidence="6" id="KW-0808">Transferase</keyword>
<dbReference type="PANTHER" id="PTHR43847">
    <property type="entry name" value="BLL3993 PROTEIN"/>
    <property type="match status" value="1"/>
</dbReference>
<dbReference type="InterPro" id="IPR007318">
    <property type="entry name" value="Phopholipid_MeTrfase"/>
</dbReference>
<accession>A0A5B0E1W7</accession>
<dbReference type="RefSeq" id="WP_149296718.1">
    <property type="nucleotide sequence ID" value="NZ_VTWH01000001.1"/>
</dbReference>
<keyword evidence="6" id="KW-0489">Methyltransferase</keyword>
<keyword evidence="4 5" id="KW-0472">Membrane</keyword>
<dbReference type="InterPro" id="IPR052527">
    <property type="entry name" value="Metal_cation-efflux_comp"/>
</dbReference>
<dbReference type="GO" id="GO:0008168">
    <property type="term" value="F:methyltransferase activity"/>
    <property type="evidence" value="ECO:0007669"/>
    <property type="project" value="UniProtKB-KW"/>
</dbReference>
<feature type="transmembrane region" description="Helical" evidence="5">
    <location>
        <begin position="41"/>
        <end position="64"/>
    </location>
</feature>
<evidence type="ECO:0000313" key="6">
    <source>
        <dbReference type="EMBL" id="KAA0971730.1"/>
    </source>
</evidence>
<evidence type="ECO:0000256" key="1">
    <source>
        <dbReference type="ARBA" id="ARBA00004127"/>
    </source>
</evidence>
<evidence type="ECO:0000256" key="4">
    <source>
        <dbReference type="ARBA" id="ARBA00023136"/>
    </source>
</evidence>
<keyword evidence="3 5" id="KW-1133">Transmembrane helix</keyword>
<dbReference type="GO" id="GO:0012505">
    <property type="term" value="C:endomembrane system"/>
    <property type="evidence" value="ECO:0007669"/>
    <property type="project" value="UniProtKB-SubCell"/>
</dbReference>
<comment type="caution">
    <text evidence="6">The sequence shown here is derived from an EMBL/GenBank/DDBJ whole genome shotgun (WGS) entry which is preliminary data.</text>
</comment>
<keyword evidence="2 5" id="KW-0812">Transmembrane</keyword>
<evidence type="ECO:0000313" key="7">
    <source>
        <dbReference type="Proteomes" id="UP000324738"/>
    </source>
</evidence>
<name>A0A5B0E1W7_9HYPH</name>
<evidence type="ECO:0000256" key="2">
    <source>
        <dbReference type="ARBA" id="ARBA00022692"/>
    </source>
</evidence>
<evidence type="ECO:0000256" key="5">
    <source>
        <dbReference type="SAM" id="Phobius"/>
    </source>
</evidence>
<dbReference type="Pfam" id="PF04191">
    <property type="entry name" value="PEMT"/>
    <property type="match status" value="1"/>
</dbReference>
<dbReference type="OrthoDB" id="7210610at2"/>
<evidence type="ECO:0000256" key="3">
    <source>
        <dbReference type="ARBA" id="ARBA00022989"/>
    </source>
</evidence>
<protein>
    <submittedName>
        <fullName evidence="6">Isoprenylcysteine carboxylmethyltransferase family protein</fullName>
    </submittedName>
</protein>
<sequence length="200" mass="21929">MSLSGFQKMRRLVLALIISLAFLTLLFVASAGSSEMHEGVEVAGLILIGAGIIGRLWCTAYIGGRKAAEIVETGPYAMTRNPLYFFSSIAAAGVGAQTGSILLALVFGIGCMLAFHFVILREETFLRGQFNAAYEEYCRRVPRFFPSIGLFQTPETVAIRPDRLYLTLKDGLMFLAAIPAFEAIEYFQTTGILTPVLHLY</sequence>
<dbReference type="EMBL" id="VTWH01000001">
    <property type="protein sequence ID" value="KAA0971730.1"/>
    <property type="molecule type" value="Genomic_DNA"/>
</dbReference>
<comment type="subcellular location">
    <subcellularLocation>
        <location evidence="1">Endomembrane system</location>
        <topology evidence="1">Multi-pass membrane protein</topology>
    </subcellularLocation>
</comment>
<proteinExistence type="predicted"/>
<dbReference type="GO" id="GO:0032259">
    <property type="term" value="P:methylation"/>
    <property type="evidence" value="ECO:0007669"/>
    <property type="project" value="UniProtKB-KW"/>
</dbReference>
<dbReference type="Proteomes" id="UP000324738">
    <property type="component" value="Unassembled WGS sequence"/>
</dbReference>
<reference evidence="6 7" key="1">
    <citation type="submission" date="2019-08" db="EMBL/GenBank/DDBJ databases">
        <title>Aureimonas fodiniaquatilis sp. nov., isolated from a coal mine wastewater.</title>
        <authorList>
            <person name="Kim W."/>
        </authorList>
    </citation>
    <scope>NUCLEOTIDE SEQUENCE [LARGE SCALE GENOMIC DNA]</scope>
    <source>
        <strain evidence="6 7">CAU 1482</strain>
    </source>
</reference>
<dbReference type="PANTHER" id="PTHR43847:SF1">
    <property type="entry name" value="BLL3993 PROTEIN"/>
    <property type="match status" value="1"/>
</dbReference>
<dbReference type="Gene3D" id="1.20.120.1630">
    <property type="match status" value="1"/>
</dbReference>